<keyword evidence="1" id="KW-0472">Membrane</keyword>
<feature type="transmembrane region" description="Helical" evidence="1">
    <location>
        <begin position="149"/>
        <end position="167"/>
    </location>
</feature>
<evidence type="ECO:0008006" key="4">
    <source>
        <dbReference type="Google" id="ProtNLM"/>
    </source>
</evidence>
<feature type="transmembrane region" description="Helical" evidence="1">
    <location>
        <begin position="20"/>
        <end position="41"/>
    </location>
</feature>
<name>A0A2V2YWH8_9BACL</name>
<dbReference type="AlphaFoldDB" id="A0A2V2YWH8"/>
<feature type="transmembrane region" description="Helical" evidence="1">
    <location>
        <begin position="174"/>
        <end position="192"/>
    </location>
</feature>
<feature type="transmembrane region" description="Helical" evidence="1">
    <location>
        <begin position="104"/>
        <end position="129"/>
    </location>
</feature>
<evidence type="ECO:0000313" key="3">
    <source>
        <dbReference type="Proteomes" id="UP000246635"/>
    </source>
</evidence>
<accession>A0A2V2YWH8</accession>
<feature type="transmembrane region" description="Helical" evidence="1">
    <location>
        <begin position="212"/>
        <end position="233"/>
    </location>
</feature>
<protein>
    <recommendedName>
        <fullName evidence="4">Permease</fullName>
    </recommendedName>
</protein>
<proteinExistence type="predicted"/>
<keyword evidence="3" id="KW-1185">Reference proteome</keyword>
<keyword evidence="1" id="KW-0812">Transmembrane</keyword>
<dbReference type="RefSeq" id="WP_245946632.1">
    <property type="nucleotide sequence ID" value="NZ_CP054612.1"/>
</dbReference>
<evidence type="ECO:0000313" key="2">
    <source>
        <dbReference type="EMBL" id="PWW03149.1"/>
    </source>
</evidence>
<comment type="caution">
    <text evidence="2">The sequence shown here is derived from an EMBL/GenBank/DDBJ whole genome shotgun (WGS) entry which is preliminary data.</text>
</comment>
<dbReference type="CDD" id="cd21809">
    <property type="entry name" value="ABC-2_lan_permease-like"/>
    <property type="match status" value="1"/>
</dbReference>
<dbReference type="Pfam" id="PF12730">
    <property type="entry name" value="ABC2_membrane_4"/>
    <property type="match status" value="1"/>
</dbReference>
<gene>
    <name evidence="2" type="ORF">DFQ01_10744</name>
</gene>
<feature type="transmembrane region" description="Helical" evidence="1">
    <location>
        <begin position="61"/>
        <end position="83"/>
    </location>
</feature>
<keyword evidence="1" id="KW-1133">Transmembrane helix</keyword>
<reference evidence="2 3" key="1">
    <citation type="submission" date="2018-05" db="EMBL/GenBank/DDBJ databases">
        <title>Genomic Encyclopedia of Type Strains, Phase III (KMG-III): the genomes of soil and plant-associated and newly described type strains.</title>
        <authorList>
            <person name="Whitman W."/>
        </authorList>
    </citation>
    <scope>NUCLEOTIDE SEQUENCE [LARGE SCALE GENOMIC DNA]</scope>
    <source>
        <strain evidence="2 3">CECT 5696</strain>
    </source>
</reference>
<dbReference type="EMBL" id="QGTQ01000007">
    <property type="protein sequence ID" value="PWW03149.1"/>
    <property type="molecule type" value="Genomic_DNA"/>
</dbReference>
<dbReference type="Proteomes" id="UP000246635">
    <property type="component" value="Unassembled WGS sequence"/>
</dbReference>
<evidence type="ECO:0000256" key="1">
    <source>
        <dbReference type="SAM" id="Phobius"/>
    </source>
</evidence>
<organism evidence="2 3">
    <name type="scientific">Paenibacillus cellulosilyticus</name>
    <dbReference type="NCBI Taxonomy" id="375489"/>
    <lineage>
        <taxon>Bacteria</taxon>
        <taxon>Bacillati</taxon>
        <taxon>Bacillota</taxon>
        <taxon>Bacilli</taxon>
        <taxon>Bacillales</taxon>
        <taxon>Paenibacillaceae</taxon>
        <taxon>Paenibacillus</taxon>
    </lineage>
</organism>
<sequence>MMLLQLLAVERLKIRRKAIWPLIAAGGFGVVLLQAANYALRYDYLMKLNADNPWGHMLSEMHFLAVPSLIMGLAIIASMIAGVEHATNSWKQTLALPLSRLSVYAAKFVLLMGLMFAACTMLAVGTVVLGLCLSLGTDIPYTELLRVSYLPLLAALPIGAVQLWLSVSLANQAIPLTVGVLGTVVSMFGMTLGDFVPYKWPMLDNQWNEPLIPAALGLTVGLLIYVAGSVHFVRKDVK</sequence>